<feature type="compositionally biased region" description="Pro residues" evidence="1">
    <location>
        <begin position="615"/>
        <end position="630"/>
    </location>
</feature>
<feature type="compositionally biased region" description="Low complexity" evidence="1">
    <location>
        <begin position="142"/>
        <end position="151"/>
    </location>
</feature>
<sequence length="636" mass="68679">MPFLSRRKTNGAAHSTQPSAPLQDSANVPRTSKSTSKSGTGTPAPASIYSVEKPPSLRRRHIHFPSSFNKLAAKLTSARPPSAGITNVPVRNGGGGGGPLAYWRSRSPSPAPSLDIRMPAGLGRRASELGEREEFFEQYVDQQQQQQQQQQWEREQQPRPERKRSISLPAAAQAARWRAANSSSNSAAPSPVEPQPPQPTPKQPPLARISTELLASVFAYAPRSDVLALAQVSTRWSQAALRALYDDLDLRDIDDARVEQCIASLASRRPLASLVRRFACRDLPPPDAGSSLSVVALAIALTNMDQLRALALPRFDLRLLRHTTFSLHALTLHCTSLAADDFHALVAWLGGHPALRTLALPQLVMPVLPPAPLRPVDGSKAPSRPHTPHTPDTPTHDPSPSSGSGSDTPAPALFPLGLLPQLREYDGPVAIAAALVPGRPLERVRIPIQSTLYDGLRPSALMSALACARETLRTVTIQPASAKIDQRTIERVVMSAGAELGDFVETLEVHWVLDDEVSGPCSVRRAACSSLFPGACRPRCCCSLSTSIGRGFCIFARPCMRPFLARSIFSRARCGAWHAASPPVPHPPSAHPCVANPIPASRTPSPRREPHRRASPPPPPPHPRFPPPFSPSRTVR</sequence>
<feature type="domain" description="F-box" evidence="2">
    <location>
        <begin position="211"/>
        <end position="250"/>
    </location>
</feature>
<feature type="compositionally biased region" description="Polar residues" evidence="1">
    <location>
        <begin position="12"/>
        <end position="30"/>
    </location>
</feature>
<accession>R7SYR4</accession>
<feature type="compositionally biased region" description="Low complexity" evidence="1">
    <location>
        <begin position="31"/>
        <end position="42"/>
    </location>
</feature>
<evidence type="ECO:0000313" key="3">
    <source>
        <dbReference type="EMBL" id="EJF60885.1"/>
    </source>
</evidence>
<dbReference type="InterPro" id="IPR001810">
    <property type="entry name" value="F-box_dom"/>
</dbReference>
<dbReference type="KEGG" id="dsq:DICSQDRAFT_137105"/>
<dbReference type="AlphaFoldDB" id="R7SYR4"/>
<dbReference type="EMBL" id="JH719413">
    <property type="protein sequence ID" value="EJF60885.1"/>
    <property type="molecule type" value="Genomic_DNA"/>
</dbReference>
<dbReference type="SUPFAM" id="SSF81383">
    <property type="entry name" value="F-box domain"/>
    <property type="match status" value="1"/>
</dbReference>
<organism evidence="3 4">
    <name type="scientific">Dichomitus squalens (strain LYAD-421)</name>
    <name type="common">Western red white-rot fungus</name>
    <dbReference type="NCBI Taxonomy" id="732165"/>
    <lineage>
        <taxon>Eukaryota</taxon>
        <taxon>Fungi</taxon>
        <taxon>Dikarya</taxon>
        <taxon>Basidiomycota</taxon>
        <taxon>Agaricomycotina</taxon>
        <taxon>Agaricomycetes</taxon>
        <taxon>Polyporales</taxon>
        <taxon>Polyporaceae</taxon>
        <taxon>Dichomitus</taxon>
    </lineage>
</organism>
<dbReference type="GeneID" id="18835571"/>
<feature type="region of interest" description="Disordered" evidence="1">
    <location>
        <begin position="374"/>
        <end position="410"/>
    </location>
</feature>
<proteinExistence type="predicted"/>
<feature type="region of interest" description="Disordered" evidence="1">
    <location>
        <begin position="588"/>
        <end position="636"/>
    </location>
</feature>
<feature type="region of interest" description="Disordered" evidence="1">
    <location>
        <begin position="138"/>
        <end position="205"/>
    </location>
</feature>
<dbReference type="OrthoDB" id="3259156at2759"/>
<dbReference type="HOGENOM" id="CLU_029044_0_0_1"/>
<evidence type="ECO:0000256" key="1">
    <source>
        <dbReference type="SAM" id="MobiDB-lite"/>
    </source>
</evidence>
<evidence type="ECO:0000259" key="2">
    <source>
        <dbReference type="Pfam" id="PF12937"/>
    </source>
</evidence>
<gene>
    <name evidence="3" type="ORF">DICSQDRAFT_137105</name>
</gene>
<feature type="compositionally biased region" description="Basic and acidic residues" evidence="1">
    <location>
        <begin position="152"/>
        <end position="164"/>
    </location>
</feature>
<name>R7SYR4_DICSQ</name>
<dbReference type="Pfam" id="PF12937">
    <property type="entry name" value="F-box-like"/>
    <property type="match status" value="1"/>
</dbReference>
<reference evidence="3 4" key="1">
    <citation type="journal article" date="2012" name="Science">
        <title>The Paleozoic origin of enzymatic lignin decomposition reconstructed from 31 fungal genomes.</title>
        <authorList>
            <person name="Floudas D."/>
            <person name="Binder M."/>
            <person name="Riley R."/>
            <person name="Barry K."/>
            <person name="Blanchette R.A."/>
            <person name="Henrissat B."/>
            <person name="Martinez A.T."/>
            <person name="Otillar R."/>
            <person name="Spatafora J.W."/>
            <person name="Yadav J.S."/>
            <person name="Aerts A."/>
            <person name="Benoit I."/>
            <person name="Boyd A."/>
            <person name="Carlson A."/>
            <person name="Copeland A."/>
            <person name="Coutinho P.M."/>
            <person name="de Vries R.P."/>
            <person name="Ferreira P."/>
            <person name="Findley K."/>
            <person name="Foster B."/>
            <person name="Gaskell J."/>
            <person name="Glotzer D."/>
            <person name="Gorecki P."/>
            <person name="Heitman J."/>
            <person name="Hesse C."/>
            <person name="Hori C."/>
            <person name="Igarashi K."/>
            <person name="Jurgens J.A."/>
            <person name="Kallen N."/>
            <person name="Kersten P."/>
            <person name="Kohler A."/>
            <person name="Kuees U."/>
            <person name="Kumar T.K.A."/>
            <person name="Kuo A."/>
            <person name="LaButti K."/>
            <person name="Larrondo L.F."/>
            <person name="Lindquist E."/>
            <person name="Ling A."/>
            <person name="Lombard V."/>
            <person name="Lucas S."/>
            <person name="Lundell T."/>
            <person name="Martin R."/>
            <person name="McLaughlin D.J."/>
            <person name="Morgenstern I."/>
            <person name="Morin E."/>
            <person name="Murat C."/>
            <person name="Nagy L.G."/>
            <person name="Nolan M."/>
            <person name="Ohm R.A."/>
            <person name="Patyshakuliyeva A."/>
            <person name="Rokas A."/>
            <person name="Ruiz-Duenas F.J."/>
            <person name="Sabat G."/>
            <person name="Salamov A."/>
            <person name="Samejima M."/>
            <person name="Schmutz J."/>
            <person name="Slot J.C."/>
            <person name="St John F."/>
            <person name="Stenlid J."/>
            <person name="Sun H."/>
            <person name="Sun S."/>
            <person name="Syed K."/>
            <person name="Tsang A."/>
            <person name="Wiebenga A."/>
            <person name="Young D."/>
            <person name="Pisabarro A."/>
            <person name="Eastwood D.C."/>
            <person name="Martin F."/>
            <person name="Cullen D."/>
            <person name="Grigoriev I.V."/>
            <person name="Hibbett D.S."/>
        </authorList>
    </citation>
    <scope>NUCLEOTIDE SEQUENCE [LARGE SCALE GENOMIC DNA]</scope>
    <source>
        <strain evidence="3 4">LYAD-421 SS1</strain>
    </source>
</reference>
<dbReference type="RefSeq" id="XP_007366420.1">
    <property type="nucleotide sequence ID" value="XM_007366358.1"/>
</dbReference>
<protein>
    <recommendedName>
        <fullName evidence="2">F-box domain-containing protein</fullName>
    </recommendedName>
</protein>
<dbReference type="InterPro" id="IPR036047">
    <property type="entry name" value="F-box-like_dom_sf"/>
</dbReference>
<evidence type="ECO:0000313" key="4">
    <source>
        <dbReference type="Proteomes" id="UP000053319"/>
    </source>
</evidence>
<feature type="region of interest" description="Disordered" evidence="1">
    <location>
        <begin position="1"/>
        <end position="60"/>
    </location>
</feature>
<feature type="region of interest" description="Disordered" evidence="1">
    <location>
        <begin position="78"/>
        <end position="119"/>
    </location>
</feature>
<feature type="compositionally biased region" description="Pro residues" evidence="1">
    <location>
        <begin position="191"/>
        <end position="204"/>
    </location>
</feature>
<feature type="compositionally biased region" description="Low complexity" evidence="1">
    <location>
        <begin position="167"/>
        <end position="190"/>
    </location>
</feature>
<dbReference type="Proteomes" id="UP000053319">
    <property type="component" value="Unassembled WGS sequence"/>
</dbReference>
<feature type="compositionally biased region" description="Low complexity" evidence="1">
    <location>
        <begin position="390"/>
        <end position="410"/>
    </location>
</feature>